<dbReference type="Gene3D" id="3.30.420.10">
    <property type="entry name" value="Ribonuclease H-like superfamily/Ribonuclease H"/>
    <property type="match status" value="1"/>
</dbReference>
<gene>
    <name evidence="1" type="ORF">PSA21_264</name>
</gene>
<keyword evidence="2" id="KW-1185">Reference proteome</keyword>
<dbReference type="InterPro" id="IPR036397">
    <property type="entry name" value="RNaseH_sf"/>
</dbReference>
<organism evidence="1 2">
    <name type="scientific">Pseudomonas phage Psa21</name>
    <dbReference type="NCBI Taxonomy" id="2530023"/>
    <lineage>
        <taxon>Viruses</taxon>
        <taxon>Duplodnaviria</taxon>
        <taxon>Heunggongvirae</taxon>
        <taxon>Uroviricota</taxon>
        <taxon>Caudoviricetes</taxon>
        <taxon>Chimalliviridae</taxon>
        <taxon>Tepukevirus</taxon>
        <taxon>Tepukevirus Psa21</taxon>
    </lineage>
</organism>
<proteinExistence type="predicted"/>
<dbReference type="GO" id="GO:0003676">
    <property type="term" value="F:nucleic acid binding"/>
    <property type="evidence" value="ECO:0007669"/>
    <property type="project" value="InterPro"/>
</dbReference>
<dbReference type="Proteomes" id="UP000294134">
    <property type="component" value="Segment"/>
</dbReference>
<protein>
    <submittedName>
        <fullName evidence="1">Uncharacterized protein</fullName>
    </submittedName>
</protein>
<evidence type="ECO:0000313" key="1">
    <source>
        <dbReference type="EMBL" id="QBJ02790.1"/>
    </source>
</evidence>
<sequence length="159" mass="17871">MPLLLCLIIQASISPMALFFIDCEFEDSTRTLISLGIVSEDGQREFYEVLPFSNVREQWVLDNVVPILKKAPITFEAFQAKLTAFVSQFPGMTIIADHINDIAYFSRALDKGMGKWVMIQPLTMIVDDELSAKKSVVLHNALSDARAIRDSFLKKEGLT</sequence>
<name>A0A481W4R1_9CAUD</name>
<evidence type="ECO:0000313" key="2">
    <source>
        <dbReference type="Proteomes" id="UP000294134"/>
    </source>
</evidence>
<accession>A0A481W4R1</accession>
<dbReference type="EMBL" id="MK552327">
    <property type="protein sequence ID" value="QBJ02790.1"/>
    <property type="molecule type" value="Genomic_DNA"/>
</dbReference>
<reference evidence="1 2" key="1">
    <citation type="submission" date="2019-02" db="EMBL/GenBank/DDBJ databases">
        <authorList>
            <person name="Frampton R.A."/>
            <person name="Wojtus J.K."/>
            <person name="Fineran P.C."/>
            <person name="Hendrickson H.L."/>
        </authorList>
    </citation>
    <scope>NUCLEOTIDE SEQUENCE [LARGE SCALE GENOMIC DNA]</scope>
</reference>